<reference evidence="2 3" key="1">
    <citation type="journal article" date="2015" name="Nat. Commun.">
        <title>Outbred genome sequencing and CRISPR/Cas9 gene editing in butterflies.</title>
        <authorList>
            <person name="Li X."/>
            <person name="Fan D."/>
            <person name="Zhang W."/>
            <person name="Liu G."/>
            <person name="Zhang L."/>
            <person name="Zhao L."/>
            <person name="Fang X."/>
            <person name="Chen L."/>
            <person name="Dong Y."/>
            <person name="Chen Y."/>
            <person name="Ding Y."/>
            <person name="Zhao R."/>
            <person name="Feng M."/>
            <person name="Zhu Y."/>
            <person name="Feng Y."/>
            <person name="Jiang X."/>
            <person name="Zhu D."/>
            <person name="Xiang H."/>
            <person name="Feng X."/>
            <person name="Li S."/>
            <person name="Wang J."/>
            <person name="Zhang G."/>
            <person name="Kronforst M.R."/>
            <person name="Wang W."/>
        </authorList>
    </citation>
    <scope>NUCLEOTIDE SEQUENCE [LARGE SCALE GENOMIC DNA]</scope>
    <source>
        <strain evidence="2">Ya'a_city_454_Pm</strain>
        <tissue evidence="2">Whole body</tissue>
    </source>
</reference>
<feature type="region of interest" description="Disordered" evidence="1">
    <location>
        <begin position="230"/>
        <end position="253"/>
    </location>
</feature>
<feature type="compositionally biased region" description="Polar residues" evidence="1">
    <location>
        <begin position="235"/>
        <end position="252"/>
    </location>
</feature>
<feature type="compositionally biased region" description="Low complexity" evidence="1">
    <location>
        <begin position="315"/>
        <end position="339"/>
    </location>
</feature>
<feature type="region of interest" description="Disordered" evidence="1">
    <location>
        <begin position="60"/>
        <end position="96"/>
    </location>
</feature>
<accession>A0A194R8D6</accession>
<evidence type="ECO:0000256" key="1">
    <source>
        <dbReference type="SAM" id="MobiDB-lite"/>
    </source>
</evidence>
<dbReference type="InParanoid" id="A0A194R8D6"/>
<feature type="region of interest" description="Disordered" evidence="1">
    <location>
        <begin position="313"/>
        <end position="370"/>
    </location>
</feature>
<feature type="compositionally biased region" description="Polar residues" evidence="1">
    <location>
        <begin position="340"/>
        <end position="352"/>
    </location>
</feature>
<evidence type="ECO:0000313" key="3">
    <source>
        <dbReference type="Proteomes" id="UP000053240"/>
    </source>
</evidence>
<name>A0A194R8D6_PAPMA</name>
<keyword evidence="3" id="KW-1185">Reference proteome</keyword>
<feature type="compositionally biased region" description="Pro residues" evidence="1">
    <location>
        <begin position="64"/>
        <end position="83"/>
    </location>
</feature>
<feature type="compositionally biased region" description="Low complexity" evidence="1">
    <location>
        <begin position="84"/>
        <end position="93"/>
    </location>
</feature>
<dbReference type="EMBL" id="KQ460615">
    <property type="protein sequence ID" value="KPJ13764.1"/>
    <property type="molecule type" value="Genomic_DNA"/>
</dbReference>
<gene>
    <name evidence="2" type="ORF">RR48_10948</name>
</gene>
<evidence type="ECO:0000313" key="2">
    <source>
        <dbReference type="EMBL" id="KPJ13764.1"/>
    </source>
</evidence>
<organism evidence="2 3">
    <name type="scientific">Papilio machaon</name>
    <name type="common">Old World swallowtail butterfly</name>
    <dbReference type="NCBI Taxonomy" id="76193"/>
    <lineage>
        <taxon>Eukaryota</taxon>
        <taxon>Metazoa</taxon>
        <taxon>Ecdysozoa</taxon>
        <taxon>Arthropoda</taxon>
        <taxon>Hexapoda</taxon>
        <taxon>Insecta</taxon>
        <taxon>Pterygota</taxon>
        <taxon>Neoptera</taxon>
        <taxon>Endopterygota</taxon>
        <taxon>Lepidoptera</taxon>
        <taxon>Glossata</taxon>
        <taxon>Ditrysia</taxon>
        <taxon>Papilionoidea</taxon>
        <taxon>Papilionidae</taxon>
        <taxon>Papilioninae</taxon>
        <taxon>Papilio</taxon>
    </lineage>
</organism>
<proteinExistence type="predicted"/>
<dbReference type="AlphaFoldDB" id="A0A194R8D6"/>
<protein>
    <submittedName>
        <fullName evidence="2">Uncharacterized protein</fullName>
    </submittedName>
</protein>
<sequence>MQRSITKRRYIKLKASRPRVKVVLIDNSIATVLVVALLASAAAEAPYHLPRPAFHAPSFSYGHPAPPPPPPPPAPPAPFPQLPHPHVQQAFHAPPAPQPNFIQSGYNYAQPIPYPQIQYHQQQIQQPPLPQISYNAPSLPVSYPRPQQIYHQPIPSYSQPQAQPSFTYAPQFPVEPIRPLPAFIAPQQYSPIAQQFNSGQGYAYQQPQSSPPYVSQLPLQSQSFSNFPSSSLSSYQADSNQYNTAAQSQTHSEVLDSTVVNRVQNIIKDNEHKSAKEAGLLSLVSGVSLENARPSVEITSFVQNSAAPNRVIDTSSYSSSSSSLSGASNPSGSLSSFGLTNIQPQQQSTGAISLSFLPHTQPATSYGPPN</sequence>
<dbReference type="STRING" id="76193.A0A194R8D6"/>
<dbReference type="Proteomes" id="UP000053240">
    <property type="component" value="Unassembled WGS sequence"/>
</dbReference>